<evidence type="ECO:0000256" key="8">
    <source>
        <dbReference type="SAM" id="MobiDB-lite"/>
    </source>
</evidence>
<dbReference type="InterPro" id="IPR002397">
    <property type="entry name" value="Cyt_P450_B"/>
</dbReference>
<evidence type="ECO:0000256" key="5">
    <source>
        <dbReference type="ARBA" id="ARBA00023004"/>
    </source>
</evidence>
<evidence type="ECO:0000313" key="9">
    <source>
        <dbReference type="EMBL" id="NUB93066.1"/>
    </source>
</evidence>
<dbReference type="GO" id="GO:0004497">
    <property type="term" value="F:monooxygenase activity"/>
    <property type="evidence" value="ECO:0007669"/>
    <property type="project" value="UniProtKB-KW"/>
</dbReference>
<gene>
    <name evidence="9" type="ORF">HT576_18835</name>
</gene>
<feature type="region of interest" description="Disordered" evidence="8">
    <location>
        <begin position="70"/>
        <end position="89"/>
    </location>
</feature>
<dbReference type="SUPFAM" id="SSF48264">
    <property type="entry name" value="Cytochrome P450"/>
    <property type="match status" value="1"/>
</dbReference>
<dbReference type="InterPro" id="IPR001128">
    <property type="entry name" value="Cyt_P450"/>
</dbReference>
<keyword evidence="4 7" id="KW-0560">Oxidoreductase</keyword>
<comment type="caution">
    <text evidence="9">The sequence shown here is derived from an EMBL/GenBank/DDBJ whole genome shotgun (WGS) entry which is preliminary data.</text>
</comment>
<evidence type="ECO:0000256" key="4">
    <source>
        <dbReference type="ARBA" id="ARBA00023002"/>
    </source>
</evidence>
<dbReference type="RefSeq" id="WP_174702790.1">
    <property type="nucleotide sequence ID" value="NZ_JABURA010000001.1"/>
</dbReference>
<dbReference type="PANTHER" id="PTHR46696:SF1">
    <property type="entry name" value="CYTOCHROME P450 YJIB-RELATED"/>
    <property type="match status" value="1"/>
</dbReference>
<dbReference type="GO" id="GO:0020037">
    <property type="term" value="F:heme binding"/>
    <property type="evidence" value="ECO:0007669"/>
    <property type="project" value="InterPro"/>
</dbReference>
<proteinExistence type="inferred from homology"/>
<dbReference type="PANTHER" id="PTHR46696">
    <property type="entry name" value="P450, PUTATIVE (EUROFUNG)-RELATED"/>
    <property type="match status" value="1"/>
</dbReference>
<evidence type="ECO:0000256" key="7">
    <source>
        <dbReference type="RuleBase" id="RU000461"/>
    </source>
</evidence>
<evidence type="ECO:0000256" key="3">
    <source>
        <dbReference type="ARBA" id="ARBA00022723"/>
    </source>
</evidence>
<dbReference type="AlphaFoldDB" id="A0A8J8GNQ9"/>
<dbReference type="EMBL" id="JABURA010000001">
    <property type="protein sequence ID" value="NUB93066.1"/>
    <property type="molecule type" value="Genomic_DNA"/>
</dbReference>
<evidence type="ECO:0000256" key="6">
    <source>
        <dbReference type="ARBA" id="ARBA00023033"/>
    </source>
</evidence>
<dbReference type="Pfam" id="PF00067">
    <property type="entry name" value="p450"/>
    <property type="match status" value="1"/>
</dbReference>
<organism evidence="9 10">
    <name type="scientific">Haloterrigena gelatinilytica</name>
    <dbReference type="NCBI Taxonomy" id="2741724"/>
    <lineage>
        <taxon>Archaea</taxon>
        <taxon>Methanobacteriati</taxon>
        <taxon>Methanobacteriota</taxon>
        <taxon>Stenosarchaea group</taxon>
        <taxon>Halobacteria</taxon>
        <taxon>Halobacteriales</taxon>
        <taxon>Natrialbaceae</taxon>
        <taxon>Haloterrigena</taxon>
    </lineage>
</organism>
<comment type="similarity">
    <text evidence="1 7">Belongs to the cytochrome P450 family.</text>
</comment>
<dbReference type="PRINTS" id="PR00359">
    <property type="entry name" value="BP450"/>
</dbReference>
<evidence type="ECO:0000256" key="2">
    <source>
        <dbReference type="ARBA" id="ARBA00022617"/>
    </source>
</evidence>
<sequence>MQSPDSVVGVGRSPNAIRSREGQLSPFEWYAEMRAESPVHFDEQRETWDVFRYEDVERVLRDHDTFTANRAFDPEKASNDGDSDGDEDLPMLQTMISTDPPEQTRLRGVVDERFQPGAIREYQPRVEAVTAELLDDLEGEDGFDFVDEFAIPLPVIVIAELLGIPAERREEFKAWSDALVARPEDDTEEELERVQREQERAQREMGGYFATLLEERDGGSGDDLITLAANAAELTRGEQIGFCMLLLLAGNITTTNLLTNAIWSVEEAEVTDAIRTGAVDRQRAIEEVLRYRSPIQSLKRIAVENVELHGRRIETGDVVTLWLGAANRDPDVFDAPEEFRPERHPNRHMAFGTGVHFCLGAHLARMEADVALGQLLERFDRLDADLSDLQPLNGLYGLESLPCDVRKNA</sequence>
<dbReference type="Gene3D" id="1.10.630.10">
    <property type="entry name" value="Cytochrome P450"/>
    <property type="match status" value="1"/>
</dbReference>
<dbReference type="GO" id="GO:0005506">
    <property type="term" value="F:iron ion binding"/>
    <property type="evidence" value="ECO:0007669"/>
    <property type="project" value="InterPro"/>
</dbReference>
<name>A0A8J8GNQ9_9EURY</name>
<accession>A0A8J8GNQ9</accession>
<evidence type="ECO:0000313" key="10">
    <source>
        <dbReference type="Proteomes" id="UP000728647"/>
    </source>
</evidence>
<keyword evidence="6 7" id="KW-0503">Monooxygenase</keyword>
<dbReference type="OrthoDB" id="40089at2157"/>
<evidence type="ECO:0000256" key="1">
    <source>
        <dbReference type="ARBA" id="ARBA00010617"/>
    </source>
</evidence>
<keyword evidence="2 7" id="KW-0349">Heme</keyword>
<keyword evidence="3 7" id="KW-0479">Metal-binding</keyword>
<protein>
    <submittedName>
        <fullName evidence="9">Cytochrome P450</fullName>
    </submittedName>
</protein>
<dbReference type="InterPro" id="IPR017972">
    <property type="entry name" value="Cyt_P450_CS"/>
</dbReference>
<dbReference type="FunFam" id="1.10.630.10:FF:000018">
    <property type="entry name" value="Cytochrome P450 monooxygenase"/>
    <property type="match status" value="1"/>
</dbReference>
<keyword evidence="5 7" id="KW-0408">Iron</keyword>
<dbReference type="InterPro" id="IPR036396">
    <property type="entry name" value="Cyt_P450_sf"/>
</dbReference>
<dbReference type="GO" id="GO:0016705">
    <property type="term" value="F:oxidoreductase activity, acting on paired donors, with incorporation or reduction of molecular oxygen"/>
    <property type="evidence" value="ECO:0007669"/>
    <property type="project" value="InterPro"/>
</dbReference>
<reference evidence="9" key="1">
    <citation type="submission" date="2020-06" db="EMBL/GenBank/DDBJ databases">
        <title>Haloterrigena sp. nov., an extremely halophilic archaeon isolated from a saline sediment.</title>
        <authorList>
            <person name="Liu B.-B."/>
        </authorList>
    </citation>
    <scope>NUCLEOTIDE SEQUENCE</scope>
    <source>
        <strain evidence="9">SYSU A121-1</strain>
    </source>
</reference>
<feature type="region of interest" description="Disordered" evidence="8">
    <location>
        <begin position="1"/>
        <end position="22"/>
    </location>
</feature>
<dbReference type="PROSITE" id="PS00086">
    <property type="entry name" value="CYTOCHROME_P450"/>
    <property type="match status" value="1"/>
</dbReference>
<dbReference type="Proteomes" id="UP000728647">
    <property type="component" value="Unassembled WGS sequence"/>
</dbReference>